<feature type="transmembrane region" description="Helical" evidence="7">
    <location>
        <begin position="701"/>
        <end position="725"/>
    </location>
</feature>
<organism evidence="10 11">
    <name type="scientific">Quisquiliibacterium transsilvanicum</name>
    <dbReference type="NCBI Taxonomy" id="1549638"/>
    <lineage>
        <taxon>Bacteria</taxon>
        <taxon>Pseudomonadati</taxon>
        <taxon>Pseudomonadota</taxon>
        <taxon>Betaproteobacteria</taxon>
        <taxon>Burkholderiales</taxon>
        <taxon>Burkholderiaceae</taxon>
        <taxon>Quisquiliibacterium</taxon>
    </lineage>
</organism>
<accession>A0A7W8M9H0</accession>
<name>A0A7W8M9H0_9BURK</name>
<proteinExistence type="inferred from homology"/>
<dbReference type="Proteomes" id="UP000532440">
    <property type="component" value="Unassembled WGS sequence"/>
</dbReference>
<comment type="caution">
    <text evidence="10">The sequence shown here is derived from an EMBL/GenBank/DDBJ whole genome shotgun (WGS) entry which is preliminary data.</text>
</comment>
<evidence type="ECO:0000256" key="3">
    <source>
        <dbReference type="ARBA" id="ARBA00022475"/>
    </source>
</evidence>
<feature type="domain" description="ABC3 transporter permease C-terminal" evidence="8">
    <location>
        <begin position="268"/>
        <end position="381"/>
    </location>
</feature>
<feature type="transmembrane region" description="Helical" evidence="7">
    <location>
        <begin position="430"/>
        <end position="452"/>
    </location>
</feature>
<keyword evidence="4 7" id="KW-0812">Transmembrane</keyword>
<feature type="transmembrane region" description="Helical" evidence="7">
    <location>
        <begin position="352"/>
        <end position="377"/>
    </location>
</feature>
<evidence type="ECO:0000256" key="2">
    <source>
        <dbReference type="ARBA" id="ARBA00005236"/>
    </source>
</evidence>
<dbReference type="EMBL" id="JACHGB010000004">
    <property type="protein sequence ID" value="MBB5272320.1"/>
    <property type="molecule type" value="Genomic_DNA"/>
</dbReference>
<evidence type="ECO:0000256" key="4">
    <source>
        <dbReference type="ARBA" id="ARBA00022692"/>
    </source>
</evidence>
<evidence type="ECO:0000256" key="5">
    <source>
        <dbReference type="ARBA" id="ARBA00022989"/>
    </source>
</evidence>
<protein>
    <submittedName>
        <fullName evidence="10">Putative ABC transport system permease protein</fullName>
    </submittedName>
</protein>
<evidence type="ECO:0000256" key="6">
    <source>
        <dbReference type="ARBA" id="ARBA00023136"/>
    </source>
</evidence>
<comment type="subcellular location">
    <subcellularLocation>
        <location evidence="1">Cell membrane</location>
        <topology evidence="1">Multi-pass membrane protein</topology>
    </subcellularLocation>
</comment>
<evidence type="ECO:0000259" key="9">
    <source>
        <dbReference type="Pfam" id="PF12704"/>
    </source>
</evidence>
<dbReference type="Pfam" id="PF02687">
    <property type="entry name" value="FtsX"/>
    <property type="match status" value="2"/>
</dbReference>
<feature type="domain" description="MacB-like periplasmic core" evidence="9">
    <location>
        <begin position="433"/>
        <end position="602"/>
    </location>
</feature>
<sequence length="786" mass="84295">MKALHRKLLRDLWALRMQALTIALVVASGIAGFVGSLSTHDSLLEARDRYYASARFADVFSQARRAPDALALRLAELPGAAEVQTRLVFDTQIALEGVRQPLAARIVGADPFALEEGINRVTLRSGRWPARGSSEVLVNQAFASARKLGPGSTVRALLNGRMQTLQVVGVGLSPEYIYATTDALLSDDRSFGIFWMDRERLAAAFDMDGAFNSVAIKLRPGASAGAAIEDLDRLLAPYGSRGAYPRREQASDKVLAGEIAQQRAFGVFLPTVFLAVAVFILNVVLGRQVATQRDQIAALKALGYEDRSIVAHYLSISAAIVGAGIAAGVALGDWLGRYMTGMYTGFFHFPEFYYQRAGWIVLLAAAACLAAAAAGSWHAVRGVISLRAAEAMRPPSPPAFRPLLLERMGLGRLTSPAGRMILRSVERRPFRALLTVLGIASAVAILIAGTWWKDAIDHLLEVQFSAAQPGDVYLGFTELRGPGAGHELARLPGVLRAEASRSIPVRLHAGHRSYRTAVQGLAPDAQLRRLVDEHLRVAPLAAGGALLTERLAGVLELRPGDTVRVEFLDGERRERELTVTGVVGELMGMGVYMDLETLAALAGDGPLVNSGALRTDGGDLGPLYDRLKEMPGIAGVFVKSALIRYTRETSAANILFFTGVLTVFAAAIAVGVVYNSARIALAERAWELATLRVLGFTQREVAVLLLAELGIELLLGIPLGFVGGYHLSMALVSATSAEHFTIPLVILPSTYAYAGLTTLAAGAVSAWIVQRRLSRLDLVGVLKTRE</sequence>
<feature type="transmembrane region" description="Helical" evidence="7">
    <location>
        <begin position="310"/>
        <end position="332"/>
    </location>
</feature>
<dbReference type="AlphaFoldDB" id="A0A7W8M9H0"/>
<evidence type="ECO:0000313" key="10">
    <source>
        <dbReference type="EMBL" id="MBB5272320.1"/>
    </source>
</evidence>
<feature type="transmembrane region" description="Helical" evidence="7">
    <location>
        <begin position="654"/>
        <end position="674"/>
    </location>
</feature>
<feature type="transmembrane region" description="Helical" evidence="7">
    <location>
        <begin position="12"/>
        <end position="34"/>
    </location>
</feature>
<dbReference type="GO" id="GO:0098797">
    <property type="term" value="C:plasma membrane protein complex"/>
    <property type="evidence" value="ECO:0007669"/>
    <property type="project" value="TreeGrafter"/>
</dbReference>
<dbReference type="InterPro" id="IPR003838">
    <property type="entry name" value="ABC3_permease_C"/>
</dbReference>
<dbReference type="RefSeq" id="WP_183967609.1">
    <property type="nucleotide sequence ID" value="NZ_BAABEW010000002.1"/>
</dbReference>
<reference evidence="10 11" key="1">
    <citation type="submission" date="2020-08" db="EMBL/GenBank/DDBJ databases">
        <title>Genomic Encyclopedia of Type Strains, Phase IV (KMG-IV): sequencing the most valuable type-strain genomes for metagenomic binning, comparative biology and taxonomic classification.</title>
        <authorList>
            <person name="Goeker M."/>
        </authorList>
    </citation>
    <scope>NUCLEOTIDE SEQUENCE [LARGE SCALE GENOMIC DNA]</scope>
    <source>
        <strain evidence="10 11">DSM 29781</strain>
    </source>
</reference>
<gene>
    <name evidence="10" type="ORF">HNQ70_002334</name>
</gene>
<comment type="similarity">
    <text evidence="2">Belongs to the ABC-4 integral membrane protein family. LolC/E subfamily.</text>
</comment>
<keyword evidence="11" id="KW-1185">Reference proteome</keyword>
<evidence type="ECO:0000256" key="1">
    <source>
        <dbReference type="ARBA" id="ARBA00004651"/>
    </source>
</evidence>
<keyword evidence="6 7" id="KW-0472">Membrane</keyword>
<keyword evidence="3" id="KW-1003">Cell membrane</keyword>
<dbReference type="InterPro" id="IPR051447">
    <property type="entry name" value="Lipoprotein-release_system"/>
</dbReference>
<dbReference type="Pfam" id="PF12704">
    <property type="entry name" value="MacB_PCD"/>
    <property type="match status" value="2"/>
</dbReference>
<evidence type="ECO:0000313" key="11">
    <source>
        <dbReference type="Proteomes" id="UP000532440"/>
    </source>
</evidence>
<dbReference type="GO" id="GO:0044874">
    <property type="term" value="P:lipoprotein localization to outer membrane"/>
    <property type="evidence" value="ECO:0007669"/>
    <property type="project" value="TreeGrafter"/>
</dbReference>
<evidence type="ECO:0000256" key="7">
    <source>
        <dbReference type="SAM" id="Phobius"/>
    </source>
</evidence>
<evidence type="ECO:0000259" key="8">
    <source>
        <dbReference type="Pfam" id="PF02687"/>
    </source>
</evidence>
<dbReference type="PANTHER" id="PTHR30489">
    <property type="entry name" value="LIPOPROTEIN-RELEASING SYSTEM TRANSMEMBRANE PROTEIN LOLE"/>
    <property type="match status" value="1"/>
</dbReference>
<feature type="transmembrane region" description="Helical" evidence="7">
    <location>
        <begin position="264"/>
        <end position="285"/>
    </location>
</feature>
<dbReference type="PANTHER" id="PTHR30489:SF0">
    <property type="entry name" value="LIPOPROTEIN-RELEASING SYSTEM TRANSMEMBRANE PROTEIN LOLE"/>
    <property type="match status" value="1"/>
</dbReference>
<feature type="transmembrane region" description="Helical" evidence="7">
    <location>
        <begin position="745"/>
        <end position="769"/>
    </location>
</feature>
<feature type="domain" description="ABC3 transporter permease C-terminal" evidence="8">
    <location>
        <begin position="660"/>
        <end position="776"/>
    </location>
</feature>
<keyword evidence="5 7" id="KW-1133">Transmembrane helix</keyword>
<feature type="domain" description="MacB-like periplasmic core" evidence="9">
    <location>
        <begin position="22"/>
        <end position="233"/>
    </location>
</feature>
<dbReference type="InterPro" id="IPR025857">
    <property type="entry name" value="MacB_PCD"/>
</dbReference>